<name>A0A7J7ELM5_DICBM</name>
<protein>
    <submittedName>
        <fullName evidence="2">Uncharacterized protein</fullName>
    </submittedName>
</protein>
<proteinExistence type="predicted"/>
<evidence type="ECO:0000256" key="1">
    <source>
        <dbReference type="SAM" id="MobiDB-lite"/>
    </source>
</evidence>
<gene>
    <name evidence="2" type="ORF">HPG69_005402</name>
</gene>
<accession>A0A7J7ELM5</accession>
<feature type="non-terminal residue" evidence="2">
    <location>
        <position position="1183"/>
    </location>
</feature>
<feature type="region of interest" description="Disordered" evidence="1">
    <location>
        <begin position="970"/>
        <end position="989"/>
    </location>
</feature>
<sequence>MSRVLRGPDEPGLLPSLLGPRAHQGTQPAPLYGLGAGGELARPAGTAVVSGLGCGGTEILKIIVEMFLPHMNHLTLEQTFFSQVLPKTVKLFDDMMYELTSQARGLSSQNLEIQTTLRNILQTMVQLLGALTGCVQHVCATQESIVLENIHSLPSSVIHVIKSTFVHCKNSESVYSGRLHLVSDLLQALFKEAYSLQKQLMELLDMVCMDPLVDENDDVLNMVIVIHSLLEICSVISSMDHAFHANTWKFIIKQSLKHQSVIKSQLKHKNIITSLCEDVLFSFHSCLQLAEQMAHSDAQDSADYRLFQKTVKLCRFFANSLLHYAKEFLPFLSDSCCTLHQLYLQIHSKFPPSLYAARVSKAQQEEMASTFLVTLDPLISQLLTFQPFLQVVLDSKLELPCELQFPQCLLLVVIMDKLPAQPEDVQTLWCTESQVSETTTRVSLLRAIFSSFEQCSGELSLPVHLQGVRSQGQAEVAVTLYQHVCVHLCAFIASFHPSLFPELDAALLNAVLSANMITSLLAMDAWCFLARYGSAELCAHHVTIVAHLIKSCPGECYQLTNLSVEFIQKFSPKEAENLPLWQCISFRALPAELRKQTAHEVTRVGIAQCKKWLSGTHTLGELESLIAALSALLAVCSSASEALDTGQQTAVVEVGSQLWAFLNVKLVIGQPYVQQTLNLLLPLLGFFIQTLDPQLIQQVVTLQTSLLRLEPPDHVCLAVLDFVCSLGKLFIPQAIQDKILPNLSSMFALLLTDRNWLLEQHTLEAFTQFAEGTNHEEIVPQCLSSEETKNKVVSFLEKTGFVDETAAARVERVKKEKGIFWEPFAKVTVEEAKWSSSQPYAKRARHELPLEEEYRSAVQAATGALETVELLLQKSPAPDWLLMKMETLQERIDKLKRRVLEEKSSKFNLSTACSSQKLALVQCTQALPLRSQSWSVRTVRAFSQHSRAHAAVGTDWKKSSCLTHTRRHQLSSSQFSSPASPQPSDSPCNEIKQTKVISAAANFEENCIIGETSSLLGTIVSVLSSGSSGSLQSGQSSDFLELDGKFSPSPENIVVIPLYVLLAVDGHVARKETFREYAREGVVRDWNTDNTQNSLNLNALLPHSPQNTSTYFAHHFPRLSVDGSVTTRPPTVSDLWQDDFLQLLLSEVLHVGLKVGQQHQPHMFLVNLKQLEQHGDHPRLEQG</sequence>
<dbReference type="EMBL" id="JACDTQ010002688">
    <property type="protein sequence ID" value="KAF5916607.1"/>
    <property type="molecule type" value="Genomic_DNA"/>
</dbReference>
<feature type="region of interest" description="Disordered" evidence="1">
    <location>
        <begin position="1"/>
        <end position="21"/>
    </location>
</feature>
<dbReference type="PANTHER" id="PTHR16071:SF2">
    <property type="entry name" value="FIGNL1-INTERACTING REGULATOR OF RECOMBINATION AND MITOSIS"/>
    <property type="match status" value="1"/>
</dbReference>
<dbReference type="Proteomes" id="UP000551758">
    <property type="component" value="Unassembled WGS sequence"/>
</dbReference>
<organism evidence="2 3">
    <name type="scientific">Diceros bicornis minor</name>
    <name type="common">South-central black rhinoceros</name>
    <dbReference type="NCBI Taxonomy" id="77932"/>
    <lineage>
        <taxon>Eukaryota</taxon>
        <taxon>Metazoa</taxon>
        <taxon>Chordata</taxon>
        <taxon>Craniata</taxon>
        <taxon>Vertebrata</taxon>
        <taxon>Euteleostomi</taxon>
        <taxon>Mammalia</taxon>
        <taxon>Eutheria</taxon>
        <taxon>Laurasiatheria</taxon>
        <taxon>Perissodactyla</taxon>
        <taxon>Rhinocerotidae</taxon>
        <taxon>Diceros</taxon>
    </lineage>
</organism>
<evidence type="ECO:0000313" key="3">
    <source>
        <dbReference type="Proteomes" id="UP000551758"/>
    </source>
</evidence>
<feature type="compositionally biased region" description="Low complexity" evidence="1">
    <location>
        <begin position="970"/>
        <end position="987"/>
    </location>
</feature>
<dbReference type="AlphaFoldDB" id="A0A7J7ELM5"/>
<evidence type="ECO:0000313" key="2">
    <source>
        <dbReference type="EMBL" id="KAF5916607.1"/>
    </source>
</evidence>
<keyword evidence="3" id="KW-1185">Reference proteome</keyword>
<dbReference type="Pfam" id="PF14868">
    <property type="entry name" value="DUF4487"/>
    <property type="match status" value="1"/>
</dbReference>
<dbReference type="InterPro" id="IPR027902">
    <property type="entry name" value="DUF4487"/>
</dbReference>
<comment type="caution">
    <text evidence="2">The sequence shown here is derived from an EMBL/GenBank/DDBJ whole genome shotgun (WGS) entry which is preliminary data.</text>
</comment>
<reference evidence="2 3" key="1">
    <citation type="journal article" date="2020" name="Mol. Biol. Evol.">
        <title>Interspecific Gene Flow and the Evolution of Specialization in Black and White Rhinoceros.</title>
        <authorList>
            <person name="Moodley Y."/>
            <person name="Westbury M.V."/>
            <person name="Russo I.M."/>
            <person name="Gopalakrishnan S."/>
            <person name="Rakotoarivelo A."/>
            <person name="Olsen R.A."/>
            <person name="Prost S."/>
            <person name="Tunstall T."/>
            <person name="Ryder O.A."/>
            <person name="Dalen L."/>
            <person name="Bruford M.W."/>
        </authorList>
    </citation>
    <scope>NUCLEOTIDE SEQUENCE [LARGE SCALE GENOMIC DNA]</scope>
    <source>
        <strain evidence="2">SBR-YM</strain>
        <tissue evidence="2">Skin</tissue>
    </source>
</reference>
<dbReference type="PANTHER" id="PTHR16071">
    <property type="entry name" value="CHROMOSOME 1 OPEN READING FRAME 112"/>
    <property type="match status" value="1"/>
</dbReference>